<evidence type="ECO:0000313" key="1">
    <source>
        <dbReference type="EMBL" id="MZP28653.1"/>
    </source>
</evidence>
<proteinExistence type="predicted"/>
<gene>
    <name evidence="1" type="ORF">GTO91_02825</name>
</gene>
<reference evidence="1 2" key="1">
    <citation type="submission" date="2020-01" db="EMBL/GenBank/DDBJ databases">
        <title>Whole-genome sequence of Heliobacterium undosum DSM 13378.</title>
        <authorList>
            <person name="Kyndt J.A."/>
            <person name="Meyer T.E."/>
        </authorList>
    </citation>
    <scope>NUCLEOTIDE SEQUENCE [LARGE SCALE GENOMIC DNA]</scope>
    <source>
        <strain evidence="1 2">DSM 13378</strain>
    </source>
</reference>
<keyword evidence="2" id="KW-1185">Reference proteome</keyword>
<dbReference type="OrthoDB" id="2930597at2"/>
<dbReference type="Proteomes" id="UP000463470">
    <property type="component" value="Unassembled WGS sequence"/>
</dbReference>
<dbReference type="AlphaFoldDB" id="A0A845KYM8"/>
<sequence>MDEFMRTGFGRKFFERDIPQLLGSLAAIAKQLEKMNERLDKLNADREEGSRPEQP</sequence>
<accession>A0A845KYM8</accession>
<comment type="caution">
    <text evidence="1">The sequence shown here is derived from an EMBL/GenBank/DDBJ whole genome shotgun (WGS) entry which is preliminary data.</text>
</comment>
<name>A0A845KYM8_9FIRM</name>
<dbReference type="RefSeq" id="WP_161254547.1">
    <property type="nucleotide sequence ID" value="NZ_WXEY01000002.1"/>
</dbReference>
<protein>
    <submittedName>
        <fullName evidence="1">Uncharacterized protein</fullName>
    </submittedName>
</protein>
<organism evidence="1 2">
    <name type="scientific">Heliomicrobium undosum</name>
    <dbReference type="NCBI Taxonomy" id="121734"/>
    <lineage>
        <taxon>Bacteria</taxon>
        <taxon>Bacillati</taxon>
        <taxon>Bacillota</taxon>
        <taxon>Clostridia</taxon>
        <taxon>Eubacteriales</taxon>
        <taxon>Heliobacteriaceae</taxon>
        <taxon>Heliomicrobium</taxon>
    </lineage>
</organism>
<evidence type="ECO:0000313" key="2">
    <source>
        <dbReference type="Proteomes" id="UP000463470"/>
    </source>
</evidence>
<dbReference type="EMBL" id="WXEY01000002">
    <property type="protein sequence ID" value="MZP28653.1"/>
    <property type="molecule type" value="Genomic_DNA"/>
</dbReference>